<proteinExistence type="predicted"/>
<comment type="caution">
    <text evidence="1">The sequence shown here is derived from an EMBL/GenBank/DDBJ whole genome shotgun (WGS) entry which is preliminary data.</text>
</comment>
<keyword evidence="2" id="KW-1185">Reference proteome</keyword>
<sequence length="101" mass="11093">PQYSYVDGDGTIPAESAMADGLNAIARVGLPSTHRGLLIDESVYKLLKQWLGVSKQTLFDNFPYTYSIQFQPIENASEDSDVDTATIEISNKAGIPLSWKI</sequence>
<accession>A0AA38CLB3</accession>
<organism evidence="1 2">
    <name type="scientific">Taxus chinensis</name>
    <name type="common">Chinese yew</name>
    <name type="synonym">Taxus wallichiana var. chinensis</name>
    <dbReference type="NCBI Taxonomy" id="29808"/>
    <lineage>
        <taxon>Eukaryota</taxon>
        <taxon>Viridiplantae</taxon>
        <taxon>Streptophyta</taxon>
        <taxon>Embryophyta</taxon>
        <taxon>Tracheophyta</taxon>
        <taxon>Spermatophyta</taxon>
        <taxon>Pinopsida</taxon>
        <taxon>Pinidae</taxon>
        <taxon>Conifers II</taxon>
        <taxon>Cupressales</taxon>
        <taxon>Taxaceae</taxon>
        <taxon>Taxus</taxon>
    </lineage>
</organism>
<evidence type="ECO:0000313" key="1">
    <source>
        <dbReference type="EMBL" id="KAH9301757.1"/>
    </source>
</evidence>
<reference evidence="1 2" key="1">
    <citation type="journal article" date="2021" name="Nat. Plants">
        <title>The Taxus genome provides insights into paclitaxel biosynthesis.</title>
        <authorList>
            <person name="Xiong X."/>
            <person name="Gou J."/>
            <person name="Liao Q."/>
            <person name="Li Y."/>
            <person name="Zhou Q."/>
            <person name="Bi G."/>
            <person name="Li C."/>
            <person name="Du R."/>
            <person name="Wang X."/>
            <person name="Sun T."/>
            <person name="Guo L."/>
            <person name="Liang H."/>
            <person name="Lu P."/>
            <person name="Wu Y."/>
            <person name="Zhang Z."/>
            <person name="Ro D.K."/>
            <person name="Shang Y."/>
            <person name="Huang S."/>
            <person name="Yan J."/>
        </authorList>
    </citation>
    <scope>NUCLEOTIDE SEQUENCE [LARGE SCALE GENOMIC DNA]</scope>
    <source>
        <strain evidence="1">Ta-2019</strain>
    </source>
</reference>
<gene>
    <name evidence="1" type="ORF">KI387_013340</name>
</gene>
<dbReference type="EMBL" id="JAHRHJ020000009">
    <property type="protein sequence ID" value="KAH9301757.1"/>
    <property type="molecule type" value="Genomic_DNA"/>
</dbReference>
<dbReference type="AlphaFoldDB" id="A0AA38CLB3"/>
<name>A0AA38CLB3_TAXCH</name>
<dbReference type="Proteomes" id="UP000824469">
    <property type="component" value="Unassembled WGS sequence"/>
</dbReference>
<feature type="non-terminal residue" evidence="1">
    <location>
        <position position="1"/>
    </location>
</feature>
<evidence type="ECO:0000313" key="2">
    <source>
        <dbReference type="Proteomes" id="UP000824469"/>
    </source>
</evidence>
<protein>
    <submittedName>
        <fullName evidence="1">Uncharacterized protein</fullName>
    </submittedName>
</protein>